<evidence type="ECO:0000256" key="1">
    <source>
        <dbReference type="SAM" id="Coils"/>
    </source>
</evidence>
<comment type="caution">
    <text evidence="3">The sequence shown here is derived from an EMBL/GenBank/DDBJ whole genome shotgun (WGS) entry which is preliminary data.</text>
</comment>
<dbReference type="InterPro" id="IPR011053">
    <property type="entry name" value="Single_hybrid_motif"/>
</dbReference>
<protein>
    <submittedName>
        <fullName evidence="3">HlyD family efflux transporter periplasmic adaptor subunit</fullName>
    </submittedName>
</protein>
<dbReference type="Gene3D" id="2.40.50.100">
    <property type="match status" value="1"/>
</dbReference>
<feature type="coiled-coil region" evidence="1">
    <location>
        <begin position="116"/>
        <end position="143"/>
    </location>
</feature>
<sequence>MLNISKIRVNDEVLDKYRLHALSTLSSPKTARTFAKWIQGIVLALILILFLPWQQNISGTGSVTALDPEGRPQTIQNIIGGRIEKWYVQEGAFVEEGDTLLVISEVKDEYFDPEILKRYQEQIQAKREAIEGYKLKINALNQQLTALRTGLDFSLQKMRNKITQSRMKVVSDSTDLLAFQKNYEITQSRLARYEDGFKDGLFSLTDLESRRLKIQEEAAKLISQQNKLDISRQEFINARIELNSITADYQDKIAKANSDRSSALSSLADGESELSKLINKYASIEVRQGNYVVRAPQSGFLVKAMKAGIGETIKEGESVATLQPDNSQIAVEVYVNPMDVALVSPGREVRLEFDGWPALQFAGWPGVSVGTFGGTVSVIDQVNSANGKFRLLVVPKKGEEWPAAIRQGSGVYGWVMLSDVPVWYEIWRQLNGFPPNLNESEIEKLTTKSSADGAKK</sequence>
<keyword evidence="4" id="KW-1185">Reference proteome</keyword>
<gene>
    <name evidence="3" type="ORF">EZE20_12885</name>
</gene>
<name>A0A4R4KAD3_9BACT</name>
<evidence type="ECO:0000256" key="2">
    <source>
        <dbReference type="SAM" id="Phobius"/>
    </source>
</evidence>
<dbReference type="Proteomes" id="UP000295706">
    <property type="component" value="Unassembled WGS sequence"/>
</dbReference>
<dbReference type="AlphaFoldDB" id="A0A4R4KAD3"/>
<dbReference type="OrthoDB" id="9760528at2"/>
<dbReference type="RefSeq" id="WP_132118233.1">
    <property type="nucleotide sequence ID" value="NZ_SMJU01000007.1"/>
</dbReference>
<dbReference type="PRINTS" id="PR01490">
    <property type="entry name" value="RTXTOXIND"/>
</dbReference>
<reference evidence="3 4" key="1">
    <citation type="submission" date="2019-02" db="EMBL/GenBank/DDBJ databases">
        <title>Arundinibacter roseus gen. nov., sp. nov., a new member of the family Cytophagaceae.</title>
        <authorList>
            <person name="Szuroczki S."/>
            <person name="Khayer B."/>
            <person name="Sproer C."/>
            <person name="Toumi M."/>
            <person name="Szabo A."/>
            <person name="Felfoldi T."/>
            <person name="Schumann P."/>
            <person name="Toth E."/>
        </authorList>
    </citation>
    <scope>NUCLEOTIDE SEQUENCE [LARGE SCALE GENOMIC DNA]</scope>
    <source>
        <strain evidence="3 4">DMA-k-7a</strain>
    </source>
</reference>
<dbReference type="SUPFAM" id="SSF51230">
    <property type="entry name" value="Single hybrid motif"/>
    <property type="match status" value="1"/>
</dbReference>
<evidence type="ECO:0000313" key="3">
    <source>
        <dbReference type="EMBL" id="TDB64563.1"/>
    </source>
</evidence>
<evidence type="ECO:0000313" key="4">
    <source>
        <dbReference type="Proteomes" id="UP000295706"/>
    </source>
</evidence>
<dbReference type="EMBL" id="SMJU01000007">
    <property type="protein sequence ID" value="TDB64563.1"/>
    <property type="molecule type" value="Genomic_DNA"/>
</dbReference>
<accession>A0A4R4KAD3</accession>
<dbReference type="InterPro" id="IPR050739">
    <property type="entry name" value="MFP"/>
</dbReference>
<organism evidence="3 4">
    <name type="scientific">Arundinibacter roseus</name>
    <dbReference type="NCBI Taxonomy" id="2070510"/>
    <lineage>
        <taxon>Bacteria</taxon>
        <taxon>Pseudomonadati</taxon>
        <taxon>Bacteroidota</taxon>
        <taxon>Cytophagia</taxon>
        <taxon>Cytophagales</taxon>
        <taxon>Spirosomataceae</taxon>
        <taxon>Arundinibacter</taxon>
    </lineage>
</organism>
<dbReference type="PANTHER" id="PTHR30386">
    <property type="entry name" value="MEMBRANE FUSION SUBUNIT OF EMRAB-TOLC MULTIDRUG EFFLUX PUMP"/>
    <property type="match status" value="1"/>
</dbReference>
<keyword evidence="2" id="KW-1133">Transmembrane helix</keyword>
<keyword evidence="1" id="KW-0175">Coiled coil</keyword>
<proteinExistence type="predicted"/>
<dbReference type="PANTHER" id="PTHR30386:SF27">
    <property type="entry name" value="MEMBRANE FUSION PROTEIN (MFP) FAMILY PROTEIN"/>
    <property type="match status" value="1"/>
</dbReference>
<feature type="transmembrane region" description="Helical" evidence="2">
    <location>
        <begin position="34"/>
        <end position="53"/>
    </location>
</feature>
<keyword evidence="2" id="KW-0472">Membrane</keyword>
<keyword evidence="2" id="KW-0812">Transmembrane</keyword>